<dbReference type="GO" id="GO:0042158">
    <property type="term" value="P:lipoprotein biosynthetic process"/>
    <property type="evidence" value="ECO:0007669"/>
    <property type="project" value="InterPro"/>
</dbReference>
<keyword evidence="7" id="KW-0012">Acyltransferase</keyword>
<dbReference type="SUPFAM" id="SSF56317">
    <property type="entry name" value="Carbon-nitrogen hydrolase"/>
    <property type="match status" value="1"/>
</dbReference>
<feature type="transmembrane region" description="Helical" evidence="8">
    <location>
        <begin position="50"/>
        <end position="70"/>
    </location>
</feature>
<dbReference type="PROSITE" id="PS50263">
    <property type="entry name" value="CN_HYDROLASE"/>
    <property type="match status" value="1"/>
</dbReference>
<dbReference type="GO" id="GO:0005886">
    <property type="term" value="C:plasma membrane"/>
    <property type="evidence" value="ECO:0007669"/>
    <property type="project" value="UniProtKB-SubCell"/>
</dbReference>
<reference evidence="10" key="1">
    <citation type="submission" date="2018-05" db="EMBL/GenBank/DDBJ databases">
        <authorList>
            <person name="Lanie J.A."/>
            <person name="Ng W.-L."/>
            <person name="Kazmierczak K.M."/>
            <person name="Andrzejewski T.M."/>
            <person name="Davidsen T.M."/>
            <person name="Wayne K.J."/>
            <person name="Tettelin H."/>
            <person name="Glass J.I."/>
            <person name="Rusch D."/>
            <person name="Podicherti R."/>
            <person name="Tsui H.-C.T."/>
            <person name="Winkler M.E."/>
        </authorList>
    </citation>
    <scope>NUCLEOTIDE SEQUENCE</scope>
</reference>
<keyword evidence="4 8" id="KW-0812">Transmembrane</keyword>
<feature type="transmembrane region" description="Helical" evidence="8">
    <location>
        <begin position="7"/>
        <end position="38"/>
    </location>
</feature>
<evidence type="ECO:0000256" key="4">
    <source>
        <dbReference type="ARBA" id="ARBA00022692"/>
    </source>
</evidence>
<dbReference type="InterPro" id="IPR045378">
    <property type="entry name" value="LNT_N"/>
</dbReference>
<proteinExistence type="inferred from homology"/>
<keyword evidence="5 8" id="KW-1133">Transmembrane helix</keyword>
<feature type="transmembrane region" description="Helical" evidence="8">
    <location>
        <begin position="471"/>
        <end position="489"/>
    </location>
</feature>
<evidence type="ECO:0000256" key="5">
    <source>
        <dbReference type="ARBA" id="ARBA00022989"/>
    </source>
</evidence>
<evidence type="ECO:0000313" key="10">
    <source>
        <dbReference type="EMBL" id="SVA34449.1"/>
    </source>
</evidence>
<dbReference type="AlphaFoldDB" id="A0A381V241"/>
<dbReference type="Gene3D" id="3.60.110.10">
    <property type="entry name" value="Carbon-nitrogen hydrolase"/>
    <property type="match status" value="1"/>
</dbReference>
<dbReference type="InterPro" id="IPR003010">
    <property type="entry name" value="C-N_Hydrolase"/>
</dbReference>
<evidence type="ECO:0000256" key="8">
    <source>
        <dbReference type="SAM" id="Phobius"/>
    </source>
</evidence>
<dbReference type="EMBL" id="UINC01007652">
    <property type="protein sequence ID" value="SVA34449.1"/>
    <property type="molecule type" value="Genomic_DNA"/>
</dbReference>
<evidence type="ECO:0000256" key="3">
    <source>
        <dbReference type="ARBA" id="ARBA00022679"/>
    </source>
</evidence>
<evidence type="ECO:0000256" key="1">
    <source>
        <dbReference type="ARBA" id="ARBA00004651"/>
    </source>
</evidence>
<accession>A0A381V241</accession>
<dbReference type="CDD" id="cd07571">
    <property type="entry name" value="ALP_N-acyl_transferase"/>
    <property type="match status" value="1"/>
</dbReference>
<keyword evidence="6 8" id="KW-0472">Membrane</keyword>
<dbReference type="InterPro" id="IPR004563">
    <property type="entry name" value="Apolipo_AcylTrfase"/>
</dbReference>
<dbReference type="NCBIfam" id="TIGR00546">
    <property type="entry name" value="lnt"/>
    <property type="match status" value="1"/>
</dbReference>
<evidence type="ECO:0000256" key="2">
    <source>
        <dbReference type="ARBA" id="ARBA00022475"/>
    </source>
</evidence>
<feature type="transmembrane region" description="Helical" evidence="8">
    <location>
        <begin position="163"/>
        <end position="181"/>
    </location>
</feature>
<dbReference type="Pfam" id="PF20154">
    <property type="entry name" value="LNT_N"/>
    <property type="match status" value="1"/>
</dbReference>
<feature type="transmembrane region" description="Helical" evidence="8">
    <location>
        <begin position="188"/>
        <end position="210"/>
    </location>
</feature>
<dbReference type="HAMAP" id="MF_01148">
    <property type="entry name" value="Lnt"/>
    <property type="match status" value="1"/>
</dbReference>
<evidence type="ECO:0000256" key="7">
    <source>
        <dbReference type="ARBA" id="ARBA00023315"/>
    </source>
</evidence>
<dbReference type="GO" id="GO:0016410">
    <property type="term" value="F:N-acyltransferase activity"/>
    <property type="evidence" value="ECO:0007669"/>
    <property type="project" value="InterPro"/>
</dbReference>
<sequence length="499" mass="58375">MKILLKFIILGFLSSLLFPPFFILPIGLIIFPFLFFLLIDKEFQNKNKSFHFISGLSYGISMNFVVLIWIKEPFLIDQTTRNFYFVSYLLIFYCSIYYGLSFLILSFIKNNFSKLILIPILFVVIEILREHLGYGFPWITFASISSGNSFILNLIYYFGTYGLSYFTLVIFLLPVAIILFYKKDIKRIFLKIYLSVSLLIILFCIVLIYFRLENGNNLEKKLVDVSLAQLNFSLIDKINNNELNIKYEQIMEIINQNNSDLLVFAENDYPYLISNLKELDFITSRLNKDQSIVIGGTKKDNLKFYNTFFLIEKNTIQDFDKIILVPFGEFLPFRIFLNFFDKIVGSNDFSPGNKTRLIKTSNNLKMIPIICYEIIFFNNLLNKYNNNSDILINITNDSWFGDFSGPYQHFYLTRMRATEFNKTLIRVSGNGISAVINNKGKVLDYIPLNKKGIKKFKIPIYLNSLPNLKNYHSLIFILLFILFIFAIVFNKKNNNEKLS</sequence>
<dbReference type="InterPro" id="IPR036526">
    <property type="entry name" value="C-N_Hydrolase_sf"/>
</dbReference>
<keyword evidence="2" id="KW-1003">Cell membrane</keyword>
<protein>
    <recommendedName>
        <fullName evidence="9">CN hydrolase domain-containing protein</fullName>
    </recommendedName>
</protein>
<dbReference type="PANTHER" id="PTHR38686:SF1">
    <property type="entry name" value="APOLIPOPROTEIN N-ACYLTRANSFERASE"/>
    <property type="match status" value="1"/>
</dbReference>
<feature type="transmembrane region" description="Helical" evidence="8">
    <location>
        <begin position="82"/>
        <end position="105"/>
    </location>
</feature>
<comment type="subcellular location">
    <subcellularLocation>
        <location evidence="1">Cell membrane</location>
        <topology evidence="1">Multi-pass membrane protein</topology>
    </subcellularLocation>
</comment>
<feature type="domain" description="CN hydrolase" evidence="9">
    <location>
        <begin position="223"/>
        <end position="460"/>
    </location>
</feature>
<evidence type="ECO:0000256" key="6">
    <source>
        <dbReference type="ARBA" id="ARBA00023136"/>
    </source>
</evidence>
<organism evidence="10">
    <name type="scientific">marine metagenome</name>
    <dbReference type="NCBI Taxonomy" id="408172"/>
    <lineage>
        <taxon>unclassified sequences</taxon>
        <taxon>metagenomes</taxon>
        <taxon>ecological metagenomes</taxon>
    </lineage>
</organism>
<keyword evidence="3" id="KW-0808">Transferase</keyword>
<dbReference type="Pfam" id="PF00795">
    <property type="entry name" value="CN_hydrolase"/>
    <property type="match status" value="1"/>
</dbReference>
<evidence type="ECO:0000259" key="9">
    <source>
        <dbReference type="PROSITE" id="PS50263"/>
    </source>
</evidence>
<gene>
    <name evidence="10" type="ORF">METZ01_LOCUS87303</name>
</gene>
<dbReference type="PANTHER" id="PTHR38686">
    <property type="entry name" value="APOLIPOPROTEIN N-ACYLTRANSFERASE"/>
    <property type="match status" value="1"/>
</dbReference>
<name>A0A381V241_9ZZZZ</name>